<proteinExistence type="predicted"/>
<keyword evidence="2" id="KW-1185">Reference proteome</keyword>
<evidence type="ECO:0000313" key="2">
    <source>
        <dbReference type="Proteomes" id="UP000243250"/>
    </source>
</evidence>
<evidence type="ECO:0000313" key="1">
    <source>
        <dbReference type="EMBL" id="SFR58323.1"/>
    </source>
</evidence>
<reference evidence="2" key="1">
    <citation type="submission" date="2016-10" db="EMBL/GenBank/DDBJ databases">
        <authorList>
            <person name="Varghese N."/>
            <person name="Submissions S."/>
        </authorList>
    </citation>
    <scope>NUCLEOTIDE SEQUENCE [LARGE SCALE GENOMIC DNA]</scope>
    <source>
        <strain evidence="2">CGMCC 1.8711</strain>
    </source>
</reference>
<sequence length="52" mass="6205">MCTKMVTILLFDFAWTVSQVTSLDSVYYFFFLGDFLETGELILSAHEWYRLR</sequence>
<dbReference type="Proteomes" id="UP000243250">
    <property type="component" value="Unassembled WGS sequence"/>
</dbReference>
<protein>
    <submittedName>
        <fullName evidence="1">Uncharacterized protein</fullName>
    </submittedName>
</protein>
<name>A0A1I6HV56_9EURY</name>
<dbReference type="AlphaFoldDB" id="A0A1I6HV56"/>
<accession>A0A1I6HV56</accession>
<organism evidence="1 2">
    <name type="scientific">Halogeometricum limi</name>
    <dbReference type="NCBI Taxonomy" id="555875"/>
    <lineage>
        <taxon>Archaea</taxon>
        <taxon>Methanobacteriati</taxon>
        <taxon>Methanobacteriota</taxon>
        <taxon>Stenosarchaea group</taxon>
        <taxon>Halobacteria</taxon>
        <taxon>Halobacteriales</taxon>
        <taxon>Haloferacaceae</taxon>
        <taxon>Halogeometricum</taxon>
    </lineage>
</organism>
<gene>
    <name evidence="1" type="ORF">SAMN04488124_2497</name>
</gene>
<dbReference type="EMBL" id="FOYS01000004">
    <property type="protein sequence ID" value="SFR58323.1"/>
    <property type="molecule type" value="Genomic_DNA"/>
</dbReference>